<feature type="region of interest" description="Disordered" evidence="1">
    <location>
        <begin position="261"/>
        <end position="286"/>
    </location>
</feature>
<sequence>GQAWSLQAQCQKSVTWTDFYALVSIEFLDSGAYPGSIIVDNEATRTCVYGVWTSSSIQNQIAPANTVLVRLNVQSQESVGGIYTAWWDAVVGCQCTSTPAWPAASGNLIVNPSFEQTHASTGTRVSPAFNVTSVTDVSETSIRWDATAGSGETVVVEYSTDAGVSYTPVTNEGPIPGVSAGDDLSGASDYHSRVTFTGSGNGTPEIDTLIVSVFGTGDVDLLYELDTMPSISLTDRSSNTNDGTLSFPSATSTTLTISQDPLKSTQVVESKQSQESAPDVADEIDPGDWQGGGFDPSSIPFSGLWTSLSNMTGGDIPVVVYWVVFATWATIFSGILTFMVTQSVPWSAAVMGFALLGFTSFGGGLFPPWVFFFFAVMSMSASVFVKVRGL</sequence>
<organism evidence="3">
    <name type="scientific">marine sediment metagenome</name>
    <dbReference type="NCBI Taxonomy" id="412755"/>
    <lineage>
        <taxon>unclassified sequences</taxon>
        <taxon>metagenomes</taxon>
        <taxon>ecological metagenomes</taxon>
    </lineage>
</organism>
<reference evidence="3" key="1">
    <citation type="journal article" date="2015" name="Nature">
        <title>Complex archaea that bridge the gap between prokaryotes and eukaryotes.</title>
        <authorList>
            <person name="Spang A."/>
            <person name="Saw J.H."/>
            <person name="Jorgensen S.L."/>
            <person name="Zaremba-Niedzwiedzka K."/>
            <person name="Martijn J."/>
            <person name="Lind A.E."/>
            <person name="van Eijk R."/>
            <person name="Schleper C."/>
            <person name="Guy L."/>
            <person name="Ettema T.J."/>
        </authorList>
    </citation>
    <scope>NUCLEOTIDE SEQUENCE</scope>
</reference>
<evidence type="ECO:0000256" key="1">
    <source>
        <dbReference type="SAM" id="MobiDB-lite"/>
    </source>
</evidence>
<protein>
    <submittedName>
        <fullName evidence="3">Uncharacterized protein</fullName>
    </submittedName>
</protein>
<feature type="non-terminal residue" evidence="3">
    <location>
        <position position="1"/>
    </location>
</feature>
<accession>A0A0F9NK08</accession>
<comment type="caution">
    <text evidence="3">The sequence shown here is derived from an EMBL/GenBank/DDBJ whole genome shotgun (WGS) entry which is preliminary data.</text>
</comment>
<name>A0A0F9NK08_9ZZZZ</name>
<keyword evidence="2" id="KW-1133">Transmembrane helix</keyword>
<evidence type="ECO:0000313" key="3">
    <source>
        <dbReference type="EMBL" id="KKN19875.1"/>
    </source>
</evidence>
<feature type="transmembrane region" description="Helical" evidence="2">
    <location>
        <begin position="319"/>
        <end position="339"/>
    </location>
</feature>
<proteinExistence type="predicted"/>
<gene>
    <name evidence="3" type="ORF">LCGC14_0941390</name>
</gene>
<keyword evidence="2" id="KW-0812">Transmembrane</keyword>
<keyword evidence="2" id="KW-0472">Membrane</keyword>
<evidence type="ECO:0000256" key="2">
    <source>
        <dbReference type="SAM" id="Phobius"/>
    </source>
</evidence>
<dbReference type="AlphaFoldDB" id="A0A0F9NK08"/>
<feature type="compositionally biased region" description="Polar residues" evidence="1">
    <location>
        <begin position="261"/>
        <end position="276"/>
    </location>
</feature>
<dbReference type="EMBL" id="LAZR01003295">
    <property type="protein sequence ID" value="KKN19875.1"/>
    <property type="molecule type" value="Genomic_DNA"/>
</dbReference>